<dbReference type="Proteomes" id="UP001365128">
    <property type="component" value="Unassembled WGS sequence"/>
</dbReference>
<proteinExistence type="predicted"/>
<gene>
    <name evidence="2" type="ORF">IWX46DRAFT_585028</name>
</gene>
<evidence type="ECO:0000313" key="3">
    <source>
        <dbReference type="Proteomes" id="UP001365128"/>
    </source>
</evidence>
<feature type="region of interest" description="Disordered" evidence="1">
    <location>
        <begin position="33"/>
        <end position="94"/>
    </location>
</feature>
<reference evidence="2 3" key="1">
    <citation type="submission" date="2024-04" db="EMBL/GenBank/DDBJ databases">
        <title>Phyllosticta paracitricarpa is synonymous to the EU quarantine fungus P. citricarpa based on phylogenomic analyses.</title>
        <authorList>
            <consortium name="Lawrence Berkeley National Laboratory"/>
            <person name="Van Ingen-Buijs V.A."/>
            <person name="Van Westerhoven A.C."/>
            <person name="Haridas S."/>
            <person name="Skiadas P."/>
            <person name="Martin F."/>
            <person name="Groenewald J.Z."/>
            <person name="Crous P.W."/>
            <person name="Seidl M.F."/>
        </authorList>
    </citation>
    <scope>NUCLEOTIDE SEQUENCE [LARGE SCALE GENOMIC DNA]</scope>
    <source>
        <strain evidence="2 3">CBS 122670</strain>
    </source>
</reference>
<protein>
    <submittedName>
        <fullName evidence="2">Uncharacterized protein</fullName>
    </submittedName>
</protein>
<evidence type="ECO:0000256" key="1">
    <source>
        <dbReference type="SAM" id="MobiDB-lite"/>
    </source>
</evidence>
<dbReference type="EMBL" id="JBBPDW010000052">
    <property type="protein sequence ID" value="KAK7531913.1"/>
    <property type="molecule type" value="Genomic_DNA"/>
</dbReference>
<name>A0ABR1L9J9_9PEZI</name>
<feature type="compositionally biased region" description="Polar residues" evidence="1">
    <location>
        <begin position="79"/>
        <end position="94"/>
    </location>
</feature>
<keyword evidence="3" id="KW-1185">Reference proteome</keyword>
<evidence type="ECO:0000313" key="2">
    <source>
        <dbReference type="EMBL" id="KAK7531913.1"/>
    </source>
</evidence>
<feature type="compositionally biased region" description="Polar residues" evidence="1">
    <location>
        <begin position="43"/>
        <end position="54"/>
    </location>
</feature>
<organism evidence="2 3">
    <name type="scientific">Phyllosticta citricarpa</name>
    <dbReference type="NCBI Taxonomy" id="55181"/>
    <lineage>
        <taxon>Eukaryota</taxon>
        <taxon>Fungi</taxon>
        <taxon>Dikarya</taxon>
        <taxon>Ascomycota</taxon>
        <taxon>Pezizomycotina</taxon>
        <taxon>Dothideomycetes</taxon>
        <taxon>Dothideomycetes incertae sedis</taxon>
        <taxon>Botryosphaeriales</taxon>
        <taxon>Phyllostictaceae</taxon>
        <taxon>Phyllosticta</taxon>
    </lineage>
</organism>
<feature type="compositionally biased region" description="Basic and acidic residues" evidence="1">
    <location>
        <begin position="59"/>
        <end position="76"/>
    </location>
</feature>
<sequence>MRRAKELRREGLGVERRRSKVAVRNQATVRVGGRREWEGVSHSAASRNSGSPMTGQAAQKHEAEEKENLQPVDYRRKTSWFSSPGPSWTTNSGTMKWQDTTWERNPREKFGYSCAPYNGVRCGSGGESCQAPQGSPKSPSSGWSASRFFSHEVLNAKEQQRAQRQRCQQLWAACSPAAPYTLSLPPAWMFSTVKAGCSQLQRHCGASSYARTRFMPVEQNLSFRRRIERTGNGGMPADLKAQR</sequence>
<comment type="caution">
    <text evidence="2">The sequence shown here is derived from an EMBL/GenBank/DDBJ whole genome shotgun (WGS) entry which is preliminary data.</text>
</comment>
<accession>A0ABR1L9J9</accession>